<reference evidence="2" key="1">
    <citation type="submission" date="2020-11" db="EMBL/GenBank/DDBJ databases">
        <authorList>
            <person name="Tran Van P."/>
        </authorList>
    </citation>
    <scope>NUCLEOTIDE SEQUENCE</scope>
</reference>
<gene>
    <name evidence="2" type="ORF">TCEB3V08_LOCUS9456</name>
</gene>
<feature type="region of interest" description="Disordered" evidence="1">
    <location>
        <begin position="1"/>
        <end position="34"/>
    </location>
</feature>
<organism evidence="2">
    <name type="scientific">Timema cristinae</name>
    <name type="common">Walking stick</name>
    <dbReference type="NCBI Taxonomy" id="61476"/>
    <lineage>
        <taxon>Eukaryota</taxon>
        <taxon>Metazoa</taxon>
        <taxon>Ecdysozoa</taxon>
        <taxon>Arthropoda</taxon>
        <taxon>Hexapoda</taxon>
        <taxon>Insecta</taxon>
        <taxon>Pterygota</taxon>
        <taxon>Neoptera</taxon>
        <taxon>Polyneoptera</taxon>
        <taxon>Phasmatodea</taxon>
        <taxon>Timematodea</taxon>
        <taxon>Timematoidea</taxon>
        <taxon>Timematidae</taxon>
        <taxon>Timema</taxon>
    </lineage>
</organism>
<dbReference type="AlphaFoldDB" id="A0A7R9D769"/>
<proteinExistence type="predicted"/>
<sequence>MWPSLERDSCACSSMTPPRRSAGSRGVKATPVHDQPPVYRRLQELFPRRSCEDGLAADGGAEKALRDYVAPATGLPPDRKREIPVQAESCCTSYHCEYPILGQSGLTKFHVMGCHISIDIAGSHAARRRTISDYIFGSSIALVYPSSPGYRDRICTGHAQCQSIPSVKVSTSAVVQSLYF</sequence>
<dbReference type="EMBL" id="OC320524">
    <property type="protein sequence ID" value="CAD7408270.1"/>
    <property type="molecule type" value="Genomic_DNA"/>
</dbReference>
<name>A0A7R9D769_TIMCR</name>
<evidence type="ECO:0000313" key="2">
    <source>
        <dbReference type="EMBL" id="CAD7408270.1"/>
    </source>
</evidence>
<evidence type="ECO:0000256" key="1">
    <source>
        <dbReference type="SAM" id="MobiDB-lite"/>
    </source>
</evidence>
<protein>
    <submittedName>
        <fullName evidence="2">Uncharacterized protein</fullName>
    </submittedName>
</protein>
<accession>A0A7R9D769</accession>